<dbReference type="PANTHER" id="PTHR46060:SF1">
    <property type="entry name" value="MARINER MOS1 TRANSPOSASE-LIKE PROTEIN"/>
    <property type="match status" value="1"/>
</dbReference>
<sequence length="303" mass="34610">MTRHVSWCRELLKKCVNVSSLYANSIIKGDKTWLYYFDAPTKVQNKVWNFKGGSTPMSVSKSRCIKKMMLAVFFTVKGAVNHAALSAPIIRNILDYNPYNPDLAPCDFAFFLHVKIRLKVKRFFCDDREDKQKIAEGTDQDFPAVLKSNFLDISVDAMMIKSLFTPLEGRKARGGYFENAEGKPGRNAHDIYFIMNQICKLWKVDRITEESGMQRMTEAPVVNGAFVWILLLLALHHDDSVDPLKDAMRGLAVPRTEEVIIAPIDNSCTTRTFFHRLEQTDKIHRGILALPRQPAPTMSHRKK</sequence>
<dbReference type="Gene3D" id="3.30.420.10">
    <property type="entry name" value="Ribonuclease H-like superfamily/Ribonuclease H"/>
    <property type="match status" value="1"/>
</dbReference>
<evidence type="ECO:0000313" key="2">
    <source>
        <dbReference type="Proteomes" id="UP001235939"/>
    </source>
</evidence>
<keyword evidence="2" id="KW-1185">Reference proteome</keyword>
<name>A0ABY6LZ24_9ARAC</name>
<dbReference type="EMBL" id="CP092886">
    <property type="protein sequence ID" value="UYV84795.1"/>
    <property type="molecule type" value="Genomic_DNA"/>
</dbReference>
<dbReference type="InterPro" id="IPR036397">
    <property type="entry name" value="RNaseH_sf"/>
</dbReference>
<gene>
    <name evidence="1" type="ORF">LAZ67_X003545</name>
</gene>
<organism evidence="1 2">
    <name type="scientific">Cordylochernes scorpioides</name>
    <dbReference type="NCBI Taxonomy" id="51811"/>
    <lineage>
        <taxon>Eukaryota</taxon>
        <taxon>Metazoa</taxon>
        <taxon>Ecdysozoa</taxon>
        <taxon>Arthropoda</taxon>
        <taxon>Chelicerata</taxon>
        <taxon>Arachnida</taxon>
        <taxon>Pseudoscorpiones</taxon>
        <taxon>Cheliferoidea</taxon>
        <taxon>Chernetidae</taxon>
        <taxon>Cordylochernes</taxon>
    </lineage>
</organism>
<proteinExistence type="predicted"/>
<protein>
    <recommendedName>
        <fullName evidence="3">Transposase</fullName>
    </recommendedName>
</protein>
<evidence type="ECO:0000313" key="1">
    <source>
        <dbReference type="EMBL" id="UYV84795.1"/>
    </source>
</evidence>
<reference evidence="1 2" key="1">
    <citation type="submission" date="2022-03" db="EMBL/GenBank/DDBJ databases">
        <title>A chromosomal length assembly of Cordylochernes scorpioides.</title>
        <authorList>
            <person name="Zeh D."/>
            <person name="Zeh J."/>
        </authorList>
    </citation>
    <scope>NUCLEOTIDE SEQUENCE [LARGE SCALE GENOMIC DNA]</scope>
    <source>
        <strain evidence="1">IN4F17</strain>
        <tissue evidence="1">Whole Body</tissue>
    </source>
</reference>
<accession>A0ABY6LZ24</accession>
<evidence type="ECO:0008006" key="3">
    <source>
        <dbReference type="Google" id="ProtNLM"/>
    </source>
</evidence>
<dbReference type="Proteomes" id="UP001235939">
    <property type="component" value="Chromosome X"/>
</dbReference>
<dbReference type="PANTHER" id="PTHR46060">
    <property type="entry name" value="MARINER MOS1 TRANSPOSASE-LIKE PROTEIN"/>
    <property type="match status" value="1"/>
</dbReference>
<dbReference type="InterPro" id="IPR052709">
    <property type="entry name" value="Transposase-MT_Hybrid"/>
</dbReference>